<accession>A0A8H6IBW7</accession>
<gene>
    <name evidence="1" type="ORF">DFP72DRAFT_1062372</name>
</gene>
<sequence length="127" mass="14281">MQILGGCFRLHEHAAPSRTCYRRTPLQHTLHPPPWQSKITLITPAFPRLLLNHRAPLPPVCLQRNALPNHHHPGRCHNLPAHGHRRSPPHTAPDHFTITAVARSDAWATITVHLDHPSTPGRTQLLS</sequence>
<dbReference type="Proteomes" id="UP000521943">
    <property type="component" value="Unassembled WGS sequence"/>
</dbReference>
<protein>
    <submittedName>
        <fullName evidence="1">Uncharacterized protein</fullName>
    </submittedName>
</protein>
<reference evidence="1 2" key="1">
    <citation type="submission" date="2020-07" db="EMBL/GenBank/DDBJ databases">
        <title>Comparative genomics of pyrophilous fungi reveals a link between fire events and developmental genes.</title>
        <authorList>
            <consortium name="DOE Joint Genome Institute"/>
            <person name="Steindorff A.S."/>
            <person name="Carver A."/>
            <person name="Calhoun S."/>
            <person name="Stillman K."/>
            <person name="Liu H."/>
            <person name="Lipzen A."/>
            <person name="Pangilinan J."/>
            <person name="Labutti K."/>
            <person name="Bruns T.D."/>
            <person name="Grigoriev I.V."/>
        </authorList>
    </citation>
    <scope>NUCLEOTIDE SEQUENCE [LARGE SCALE GENOMIC DNA]</scope>
    <source>
        <strain evidence="1 2">CBS 144469</strain>
    </source>
</reference>
<dbReference type="EMBL" id="JACGCI010000010">
    <property type="protein sequence ID" value="KAF6761378.1"/>
    <property type="molecule type" value="Genomic_DNA"/>
</dbReference>
<name>A0A8H6IBW7_9AGAR</name>
<organism evidence="1 2">
    <name type="scientific">Ephemerocybe angulata</name>
    <dbReference type="NCBI Taxonomy" id="980116"/>
    <lineage>
        <taxon>Eukaryota</taxon>
        <taxon>Fungi</taxon>
        <taxon>Dikarya</taxon>
        <taxon>Basidiomycota</taxon>
        <taxon>Agaricomycotina</taxon>
        <taxon>Agaricomycetes</taxon>
        <taxon>Agaricomycetidae</taxon>
        <taxon>Agaricales</taxon>
        <taxon>Agaricineae</taxon>
        <taxon>Psathyrellaceae</taxon>
        <taxon>Ephemerocybe</taxon>
    </lineage>
</organism>
<keyword evidence="2" id="KW-1185">Reference proteome</keyword>
<evidence type="ECO:0000313" key="2">
    <source>
        <dbReference type="Proteomes" id="UP000521943"/>
    </source>
</evidence>
<proteinExistence type="predicted"/>
<evidence type="ECO:0000313" key="1">
    <source>
        <dbReference type="EMBL" id="KAF6761378.1"/>
    </source>
</evidence>
<dbReference type="AlphaFoldDB" id="A0A8H6IBW7"/>
<comment type="caution">
    <text evidence="1">The sequence shown here is derived from an EMBL/GenBank/DDBJ whole genome shotgun (WGS) entry which is preliminary data.</text>
</comment>